<dbReference type="Pfam" id="PF13183">
    <property type="entry name" value="Fer4_8"/>
    <property type="match status" value="1"/>
</dbReference>
<organism evidence="5">
    <name type="scientific">Desulfofervidus auxilii</name>
    <dbReference type="NCBI Taxonomy" id="1621989"/>
    <lineage>
        <taxon>Bacteria</taxon>
        <taxon>Pseudomonadati</taxon>
        <taxon>Thermodesulfobacteriota</taxon>
        <taxon>Candidatus Desulfofervidia</taxon>
        <taxon>Candidatus Desulfofervidales</taxon>
        <taxon>Candidatus Desulfofervidaceae</taxon>
        <taxon>Candidatus Desulfofervidus</taxon>
    </lineage>
</organism>
<keyword evidence="3" id="KW-0411">Iron-sulfur</keyword>
<dbReference type="InterPro" id="IPR017896">
    <property type="entry name" value="4Fe4S_Fe-S-bd"/>
</dbReference>
<dbReference type="PROSITE" id="PS00198">
    <property type="entry name" value="4FE4S_FER_1"/>
    <property type="match status" value="2"/>
</dbReference>
<protein>
    <recommendedName>
        <fullName evidence="4">4Fe-4S ferredoxin-type domain-containing protein</fullName>
    </recommendedName>
</protein>
<proteinExistence type="predicted"/>
<dbReference type="GO" id="GO:0046872">
    <property type="term" value="F:metal ion binding"/>
    <property type="evidence" value="ECO:0007669"/>
    <property type="project" value="UniProtKB-KW"/>
</dbReference>
<comment type="caution">
    <text evidence="5">The sequence shown here is derived from an EMBL/GenBank/DDBJ whole genome shotgun (WGS) entry which is preliminary data.</text>
</comment>
<evidence type="ECO:0000313" key="5">
    <source>
        <dbReference type="EMBL" id="HDD44238.1"/>
    </source>
</evidence>
<sequence>MLKEIQLSQLDPNFKFEVANRLGGESLKACFACGTCTGACPVKAVNDAFDPLNIIRQILLGMKKQVLSSEIIWHCILCNTCSFVCPQDVKFSQVIPVLREMAIENGYVPPSFKETVTKIDRCMLEQREKMLSDAFNKLKEDEESER</sequence>
<feature type="domain" description="4Fe-4S ferredoxin-type" evidence="4">
    <location>
        <begin position="20"/>
        <end position="50"/>
    </location>
</feature>
<dbReference type="SUPFAM" id="SSF46548">
    <property type="entry name" value="alpha-helical ferredoxin"/>
    <property type="match status" value="1"/>
</dbReference>
<keyword evidence="1" id="KW-0479">Metal-binding</keyword>
<dbReference type="InterPro" id="IPR017900">
    <property type="entry name" value="4Fe4S_Fe_S_CS"/>
</dbReference>
<evidence type="ECO:0000259" key="4">
    <source>
        <dbReference type="PROSITE" id="PS51379"/>
    </source>
</evidence>
<reference evidence="5" key="1">
    <citation type="journal article" date="2020" name="mSystems">
        <title>Genome- and Community-Level Interaction Insights into Carbon Utilization and Element Cycling Functions of Hydrothermarchaeota in Hydrothermal Sediment.</title>
        <authorList>
            <person name="Zhou Z."/>
            <person name="Liu Y."/>
            <person name="Xu W."/>
            <person name="Pan J."/>
            <person name="Luo Z.H."/>
            <person name="Li M."/>
        </authorList>
    </citation>
    <scope>NUCLEOTIDE SEQUENCE [LARGE SCALE GENOMIC DNA]</scope>
    <source>
        <strain evidence="5">HyVt-233</strain>
    </source>
</reference>
<dbReference type="Proteomes" id="UP000886289">
    <property type="component" value="Unassembled WGS sequence"/>
</dbReference>
<dbReference type="EMBL" id="DRBS01000201">
    <property type="protein sequence ID" value="HDD44238.1"/>
    <property type="molecule type" value="Genomic_DNA"/>
</dbReference>
<evidence type="ECO:0000256" key="2">
    <source>
        <dbReference type="ARBA" id="ARBA00023004"/>
    </source>
</evidence>
<dbReference type="InterPro" id="IPR009051">
    <property type="entry name" value="Helical_ferredxn"/>
</dbReference>
<name>A0A7C0Y4I2_DESA2</name>
<dbReference type="InterPro" id="IPR051460">
    <property type="entry name" value="HdrC_iron-sulfur_subunit"/>
</dbReference>
<dbReference type="Gene3D" id="1.10.1060.10">
    <property type="entry name" value="Alpha-helical ferredoxin"/>
    <property type="match status" value="1"/>
</dbReference>
<dbReference type="GO" id="GO:0005886">
    <property type="term" value="C:plasma membrane"/>
    <property type="evidence" value="ECO:0007669"/>
    <property type="project" value="TreeGrafter"/>
</dbReference>
<dbReference type="PANTHER" id="PTHR43255:SF2">
    <property type="entry name" value="HETERODISULFIDE REDUCTASE RELATED PROTEIN"/>
    <property type="match status" value="1"/>
</dbReference>
<accession>A0A7C0Y4I2</accession>
<dbReference type="AlphaFoldDB" id="A0A7C0Y4I2"/>
<dbReference type="GO" id="GO:0051536">
    <property type="term" value="F:iron-sulfur cluster binding"/>
    <property type="evidence" value="ECO:0007669"/>
    <property type="project" value="UniProtKB-KW"/>
</dbReference>
<evidence type="ECO:0000256" key="1">
    <source>
        <dbReference type="ARBA" id="ARBA00022723"/>
    </source>
</evidence>
<dbReference type="PANTHER" id="PTHR43255">
    <property type="entry name" value="IRON-SULFUR-BINDING OXIDOREDUCTASE FADF-RELATED-RELATED"/>
    <property type="match status" value="1"/>
</dbReference>
<evidence type="ECO:0000256" key="3">
    <source>
        <dbReference type="ARBA" id="ARBA00023014"/>
    </source>
</evidence>
<gene>
    <name evidence="5" type="ORF">ENG63_05190</name>
</gene>
<dbReference type="PROSITE" id="PS51379">
    <property type="entry name" value="4FE4S_FER_2"/>
    <property type="match status" value="1"/>
</dbReference>
<keyword evidence="2" id="KW-0408">Iron</keyword>